<reference evidence="3" key="1">
    <citation type="submission" date="2015-07" db="EMBL/GenBank/DDBJ databases">
        <title>Whole genome sequence of an Ensifer adhaerens strain isolated from a cave pool in the Wind Cave National Park.</title>
        <authorList>
            <person name="Eng W.W.H."/>
            <person name="Gan H.M."/>
            <person name="Barton H.A."/>
            <person name="Savka M.A."/>
        </authorList>
    </citation>
    <scope>NUCLEOTIDE SEQUENCE [LARGE SCALE GENOMIC DNA]</scope>
    <source>
        <strain evidence="3">SD006</strain>
    </source>
</reference>
<dbReference type="PATRIC" id="fig|106592.7.peg.6467"/>
<dbReference type="EMBL" id="LGAP01000050">
    <property type="protein sequence ID" value="KOF12574.1"/>
    <property type="molecule type" value="Genomic_DNA"/>
</dbReference>
<dbReference type="OrthoDB" id="8364833at2"/>
<dbReference type="AlphaFoldDB" id="A0A0L8BDA8"/>
<dbReference type="Proteomes" id="UP000037425">
    <property type="component" value="Unassembled WGS sequence"/>
</dbReference>
<gene>
    <name evidence="2" type="ORF">AC244_33745</name>
</gene>
<evidence type="ECO:0000256" key="1">
    <source>
        <dbReference type="SAM" id="Phobius"/>
    </source>
</evidence>
<keyword evidence="1" id="KW-0472">Membrane</keyword>
<evidence type="ECO:0000313" key="3">
    <source>
        <dbReference type="Proteomes" id="UP000037425"/>
    </source>
</evidence>
<evidence type="ECO:0008006" key="4">
    <source>
        <dbReference type="Google" id="ProtNLM"/>
    </source>
</evidence>
<proteinExistence type="predicted"/>
<dbReference type="RefSeq" id="WP_053253164.1">
    <property type="nucleotide sequence ID" value="NZ_LGAP01000050.1"/>
</dbReference>
<feature type="transmembrane region" description="Helical" evidence="1">
    <location>
        <begin position="77"/>
        <end position="96"/>
    </location>
</feature>
<keyword evidence="1" id="KW-1133">Transmembrane helix</keyword>
<organism evidence="2 3">
    <name type="scientific">Ensifer adhaerens</name>
    <name type="common">Sinorhizobium morelense</name>
    <dbReference type="NCBI Taxonomy" id="106592"/>
    <lineage>
        <taxon>Bacteria</taxon>
        <taxon>Pseudomonadati</taxon>
        <taxon>Pseudomonadota</taxon>
        <taxon>Alphaproteobacteria</taxon>
        <taxon>Hyphomicrobiales</taxon>
        <taxon>Rhizobiaceae</taxon>
        <taxon>Sinorhizobium/Ensifer group</taxon>
        <taxon>Ensifer</taxon>
    </lineage>
</organism>
<accession>A0A0L8BDA8</accession>
<protein>
    <recommendedName>
        <fullName evidence="4">ElaB/YqjD/DUF883 family membrane-anchored ribosome-binding protein</fullName>
    </recommendedName>
</protein>
<comment type="caution">
    <text evidence="2">The sequence shown here is derived from an EMBL/GenBank/DDBJ whole genome shotgun (WGS) entry which is preliminary data.</text>
</comment>
<keyword evidence="1" id="KW-0812">Transmembrane</keyword>
<sequence length="103" mass="10542">MANIIQRSVEDQISELRAQVADLARSISARAGEAAGSAADLADDARGRVRSAAHVVRAQGQSVVEAAKDNPGTATTVVSTAGLIGFAIGVLVGIACQSNARWR</sequence>
<name>A0A0L8BDA8_ENSAD</name>
<evidence type="ECO:0000313" key="2">
    <source>
        <dbReference type="EMBL" id="KOF12574.1"/>
    </source>
</evidence>